<evidence type="ECO:0000313" key="3">
    <source>
        <dbReference type="RGD" id="1596869"/>
    </source>
</evidence>
<dbReference type="RefSeq" id="XP_001055346.3">
    <property type="nucleotide sequence ID" value="XM_001055346.8"/>
</dbReference>
<feature type="region of interest" description="Disordered" evidence="1">
    <location>
        <begin position="113"/>
        <end position="133"/>
    </location>
</feature>
<feature type="compositionally biased region" description="Polar residues" evidence="1">
    <location>
        <begin position="273"/>
        <end position="285"/>
    </location>
</feature>
<reference evidence="2" key="1">
    <citation type="journal article" date="2005" name="Genome Res.">
        <title>Gene and alternative splicing annotation with AIR.</title>
        <authorList>
            <person name="Florea L."/>
            <person name="Di Francesco V."/>
            <person name="Miller J."/>
            <person name="Turner R."/>
            <person name="Yao A."/>
            <person name="Harris M."/>
            <person name="Walenz B."/>
            <person name="Mobarry C."/>
            <person name="Merkulov G.V."/>
            <person name="Charlab R."/>
            <person name="Dew I."/>
            <person name="Deng Z."/>
            <person name="Istrail S."/>
            <person name="Li P."/>
            <person name="Sutton G."/>
        </authorList>
    </citation>
    <scope>NUCLEOTIDE SEQUENCE</scope>
    <source>
        <strain evidence="2">BN</strain>
    </source>
</reference>
<dbReference type="KEGG" id="rno:680018"/>
<dbReference type="GeneID" id="680018"/>
<reference evidence="2" key="2">
    <citation type="submission" date="2005-09" db="EMBL/GenBank/DDBJ databases">
        <authorList>
            <person name="Mural R.J."/>
            <person name="Li P.W."/>
            <person name="Adams M.D."/>
            <person name="Amanatides P.G."/>
            <person name="Baden-Tillson H."/>
            <person name="Barnstead M."/>
            <person name="Chin S.H."/>
            <person name="Dew I."/>
            <person name="Evans C.A."/>
            <person name="Ferriera S."/>
            <person name="Flanigan M."/>
            <person name="Fosler C."/>
            <person name="Glodek A."/>
            <person name="Gu Z."/>
            <person name="Holt R.A."/>
            <person name="Jennings D."/>
            <person name="Kraft C.L."/>
            <person name="Lu F."/>
            <person name="Nguyen T."/>
            <person name="Nusskern D.R."/>
            <person name="Pfannkoch C.M."/>
            <person name="Sitter C."/>
            <person name="Sutton G.G."/>
            <person name="Venter J.C."/>
            <person name="Wang Z."/>
            <person name="Woodage T."/>
            <person name="Zheng X.H."/>
            <person name="Zhong F."/>
        </authorList>
    </citation>
    <scope>NUCLEOTIDE SEQUENCE</scope>
    <source>
        <strain evidence="2">BN</strain>
    </source>
</reference>
<feature type="region of interest" description="Disordered" evidence="1">
    <location>
        <begin position="426"/>
        <end position="451"/>
    </location>
</feature>
<sequence>MNFNVWNVKEMLSIPSGSGLTKPSNWNSNQTDCSSLSDSQFLFGSQFCPENSETLLPPLDAGTYLRYPKQTQQNSVDNEPSIFTKYQAKPQLFGGDTKGEGLFSLPLPVGKPKGLSKQFEEKKRRATDQSDSETLHNFVSHFPEVIHKLQTAVEKSEEHLSSRSQSILDSVETIAKTFQETARVQHDLMVEAVKDKGSVEQAVLEIQRACAARQAEFMEMKSTLKNLEVLVVQQSKDFQQFCDNLGQLIVPSVLGELKKFTSVPQVVGHLKDSASQTSPSLTQSHHYPRQEPYPSEEPATWQGQEPPAGNSSRGSQRPTEFGVWDEGAESDVFQKATLPTDRPHRGSEHVKGKAVQTYCKNWVMTSRSLSNHFSVPDQKAGSEQDLTAPGASQLDCESEARVEGICPTYEAQSKCALDSFEQSAAEQKRGRTCRKRRRGKKPQPRRAKRGRLLARVQKQTSGEACAITAERPCPQSSVCSSQGPLICWPPLRSSTKSACHILGGRGETSMTAGAVQGSLLKSSQHSSTDSSSQEDQQINWFSDISLENLEPPLCKKGGKNLLSDPDFDSSDDNF</sequence>
<dbReference type="SMR" id="A6I352"/>
<dbReference type="OMA" id="PGHVKDS"/>
<feature type="compositionally biased region" description="Acidic residues" evidence="1">
    <location>
        <begin position="565"/>
        <end position="574"/>
    </location>
</feature>
<feature type="region of interest" description="Disordered" evidence="1">
    <location>
        <begin position="555"/>
        <end position="574"/>
    </location>
</feature>
<feature type="region of interest" description="Disordered" evidence="1">
    <location>
        <begin position="271"/>
        <end position="321"/>
    </location>
</feature>
<dbReference type="CTD" id="339834"/>
<feature type="compositionally biased region" description="Basic and acidic residues" evidence="1">
    <location>
        <begin position="118"/>
        <end position="128"/>
    </location>
</feature>
<feature type="compositionally biased region" description="Polar residues" evidence="1">
    <location>
        <begin position="309"/>
        <end position="318"/>
    </location>
</feature>
<dbReference type="AlphaFoldDB" id="A6I352"/>
<dbReference type="PANTHER" id="PTHR35662">
    <property type="entry name" value="INTERACTOR OF HORMAD1 PROTEIN 1"/>
    <property type="match status" value="1"/>
</dbReference>
<evidence type="ECO:0000256" key="1">
    <source>
        <dbReference type="SAM" id="MobiDB-lite"/>
    </source>
</evidence>
<dbReference type="GO" id="GO:0042138">
    <property type="term" value="P:meiotic DNA double-strand break formation"/>
    <property type="evidence" value="ECO:0007669"/>
    <property type="project" value="InterPro"/>
</dbReference>
<organism evidence="2">
    <name type="scientific">Rattus norvegicus</name>
    <name type="common">Rat</name>
    <dbReference type="NCBI Taxonomy" id="10116"/>
    <lineage>
        <taxon>Eukaryota</taxon>
        <taxon>Metazoa</taxon>
        <taxon>Chordata</taxon>
        <taxon>Craniata</taxon>
        <taxon>Vertebrata</taxon>
        <taxon>Euteleostomi</taxon>
        <taxon>Mammalia</taxon>
        <taxon>Eutheria</taxon>
        <taxon>Euarchontoglires</taxon>
        <taxon>Glires</taxon>
        <taxon>Rodentia</taxon>
        <taxon>Myomorpha</taxon>
        <taxon>Muroidea</taxon>
        <taxon>Muridae</taxon>
        <taxon>Murinae</taxon>
        <taxon>Rattus</taxon>
    </lineage>
</organism>
<proteinExistence type="predicted"/>
<name>A6I352_RAT</name>
<dbReference type="Proteomes" id="UP000234681">
    <property type="component" value="Chromosome 8"/>
</dbReference>
<dbReference type="EMBL" id="CH473954">
    <property type="protein sequence ID" value="EDL77175.1"/>
    <property type="molecule type" value="Genomic_DNA"/>
</dbReference>
<evidence type="ECO:0000313" key="2">
    <source>
        <dbReference type="EMBL" id="EDL77175.1"/>
    </source>
</evidence>
<gene>
    <name evidence="3" type="primary">Iho1</name>
    <name evidence="2" type="ORF">rCG_25840</name>
</gene>
<dbReference type="PANTHER" id="PTHR35662:SF1">
    <property type="entry name" value="INTERACTOR OF HORMAD1 PROTEIN 1"/>
    <property type="match status" value="1"/>
</dbReference>
<accession>A6I352</accession>
<dbReference type="RGD" id="1596869">
    <property type="gene designation" value="Iho1"/>
</dbReference>
<dbReference type="AGR" id="RGD:1596869"/>
<dbReference type="OrthoDB" id="10066605at2759"/>
<protein>
    <submittedName>
        <fullName evidence="2">RCG25840</fullName>
    </submittedName>
</protein>
<dbReference type="GO" id="GO:0006310">
    <property type="term" value="P:DNA recombination"/>
    <property type="evidence" value="ECO:0007669"/>
    <property type="project" value="InterPro"/>
</dbReference>
<feature type="compositionally biased region" description="Basic residues" evidence="1">
    <location>
        <begin position="430"/>
        <end position="451"/>
    </location>
</feature>
<dbReference type="InterPro" id="IPR031529">
    <property type="entry name" value="IHO1"/>
</dbReference>
<dbReference type="Pfam" id="PF15771">
    <property type="entry name" value="IHO1"/>
    <property type="match status" value="1"/>
</dbReference>